<evidence type="ECO:0000313" key="3">
    <source>
        <dbReference type="Proteomes" id="UP000887116"/>
    </source>
</evidence>
<evidence type="ECO:0000256" key="1">
    <source>
        <dbReference type="SAM" id="MobiDB-lite"/>
    </source>
</evidence>
<dbReference type="OrthoDB" id="6429029at2759"/>
<proteinExistence type="predicted"/>
<name>A0A8X6M175_TRICU</name>
<dbReference type="AlphaFoldDB" id="A0A8X6M175"/>
<protein>
    <submittedName>
        <fullName evidence="2">Uncharacterized protein</fullName>
    </submittedName>
</protein>
<evidence type="ECO:0000313" key="2">
    <source>
        <dbReference type="EMBL" id="GFR30356.1"/>
    </source>
</evidence>
<keyword evidence="3" id="KW-1185">Reference proteome</keyword>
<feature type="compositionally biased region" description="Polar residues" evidence="1">
    <location>
        <begin position="434"/>
        <end position="451"/>
    </location>
</feature>
<feature type="region of interest" description="Disordered" evidence="1">
    <location>
        <begin position="392"/>
        <end position="451"/>
    </location>
</feature>
<dbReference type="Proteomes" id="UP000887116">
    <property type="component" value="Unassembled WGS sequence"/>
</dbReference>
<organism evidence="2 3">
    <name type="scientific">Trichonephila clavata</name>
    <name type="common">Joro spider</name>
    <name type="synonym">Nephila clavata</name>
    <dbReference type="NCBI Taxonomy" id="2740835"/>
    <lineage>
        <taxon>Eukaryota</taxon>
        <taxon>Metazoa</taxon>
        <taxon>Ecdysozoa</taxon>
        <taxon>Arthropoda</taxon>
        <taxon>Chelicerata</taxon>
        <taxon>Arachnida</taxon>
        <taxon>Araneae</taxon>
        <taxon>Araneomorphae</taxon>
        <taxon>Entelegynae</taxon>
        <taxon>Araneoidea</taxon>
        <taxon>Nephilidae</taxon>
        <taxon>Trichonephila</taxon>
    </lineage>
</organism>
<dbReference type="EMBL" id="BMAO01009361">
    <property type="protein sequence ID" value="GFR30356.1"/>
    <property type="molecule type" value="Genomic_DNA"/>
</dbReference>
<reference evidence="2" key="1">
    <citation type="submission" date="2020-07" db="EMBL/GenBank/DDBJ databases">
        <title>Multicomponent nature underlies the extraordinary mechanical properties of spider dragline silk.</title>
        <authorList>
            <person name="Kono N."/>
            <person name="Nakamura H."/>
            <person name="Mori M."/>
            <person name="Yoshida Y."/>
            <person name="Ohtoshi R."/>
            <person name="Malay A.D."/>
            <person name="Moran D.A.P."/>
            <person name="Tomita M."/>
            <person name="Numata K."/>
            <person name="Arakawa K."/>
        </authorList>
    </citation>
    <scope>NUCLEOTIDE SEQUENCE</scope>
</reference>
<comment type="caution">
    <text evidence="2">The sequence shown here is derived from an EMBL/GenBank/DDBJ whole genome shotgun (WGS) entry which is preliminary data.</text>
</comment>
<gene>
    <name evidence="2" type="ORF">TNCT_354131</name>
</gene>
<accession>A0A8X6M175</accession>
<sequence length="451" mass="51730">MGSPYERTSEAQNCGRKCLRENPEKFEKFMSDMALKIDSGCYKKKLIVKNATEVKQLIHTQIYELIEILKEREKQLCLNVDEECIDQISQVDINLSKLSGHCCNTYNYNDNIYDSNPIYDKDPSCFSMMKLDFKSDMKTMKSRLRTFGNLSLHYSNGFENTLPCSKEEVSSDYAKWQQMRERMNCFFRSAANDDLVKRINQEHTSEFSGDDDDLYSTDYREFERDNPLVEDDIEIISENEVSEIPSHSPEFPPNHTSRKKLFSGKRSLPLLPCTIFRKNSKDGKMEIEKRSLPVIPFSIFQKKVEKDGNVEVEKQNNTVLEKENNLPCSSSVICNPESNTKTLTPSDKNKNSVECCILTEAKKNEVPSAALASSLFAHFYNNKEEWLVSKNDSGKELSTESASEKGLCSKDGSGKFQHSEKKLSQWLPPKENPENSSFWLSENPHQCSAKI</sequence>